<dbReference type="OrthoDB" id="1798081at2"/>
<proteinExistence type="predicted"/>
<protein>
    <submittedName>
        <fullName evidence="1">Uncharacterized protein</fullName>
    </submittedName>
</protein>
<dbReference type="AlphaFoldDB" id="I4D556"/>
<dbReference type="EMBL" id="CP003639">
    <property type="protein sequence ID" value="AFM40930.1"/>
    <property type="molecule type" value="Genomic_DNA"/>
</dbReference>
<reference evidence="1 2" key="1">
    <citation type="journal article" date="2012" name="J. Bacteriol.">
        <title>Complete genome sequences of Desulfosporosinus orientis DSM765T, Desulfosporosinus youngiae DSM17734T, Desulfosporosinus meridiei DSM13257T, and Desulfosporosinus acidiphilus DSM22704T.</title>
        <authorList>
            <person name="Pester M."/>
            <person name="Brambilla E."/>
            <person name="Alazard D."/>
            <person name="Rattei T."/>
            <person name="Weinmaier T."/>
            <person name="Han J."/>
            <person name="Lucas S."/>
            <person name="Lapidus A."/>
            <person name="Cheng J.F."/>
            <person name="Goodwin L."/>
            <person name="Pitluck S."/>
            <person name="Peters L."/>
            <person name="Ovchinnikova G."/>
            <person name="Teshima H."/>
            <person name="Detter J.C."/>
            <person name="Han C.S."/>
            <person name="Tapia R."/>
            <person name="Land M.L."/>
            <person name="Hauser L."/>
            <person name="Kyrpides N.C."/>
            <person name="Ivanova N.N."/>
            <person name="Pagani I."/>
            <person name="Huntmann M."/>
            <person name="Wei C.L."/>
            <person name="Davenport K.W."/>
            <person name="Daligault H."/>
            <person name="Chain P.S."/>
            <person name="Chen A."/>
            <person name="Mavromatis K."/>
            <person name="Markowitz V."/>
            <person name="Szeto E."/>
            <person name="Mikhailova N."/>
            <person name="Pati A."/>
            <person name="Wagner M."/>
            <person name="Woyke T."/>
            <person name="Ollivier B."/>
            <person name="Klenk H.P."/>
            <person name="Spring S."/>
            <person name="Loy A."/>
        </authorList>
    </citation>
    <scope>NUCLEOTIDE SEQUENCE [LARGE SCALE GENOMIC DNA]</scope>
    <source>
        <strain evidence="2">DSM 22704 / JCM 16185 / SJ4</strain>
    </source>
</reference>
<evidence type="ECO:0000313" key="2">
    <source>
        <dbReference type="Proteomes" id="UP000002892"/>
    </source>
</evidence>
<keyword evidence="2" id="KW-1185">Reference proteome</keyword>
<dbReference type="KEGG" id="dai:Desaci_1953"/>
<organism evidence="1 2">
    <name type="scientific">Desulfosporosinus acidiphilus (strain DSM 22704 / JCM 16185 / SJ4)</name>
    <dbReference type="NCBI Taxonomy" id="646529"/>
    <lineage>
        <taxon>Bacteria</taxon>
        <taxon>Bacillati</taxon>
        <taxon>Bacillota</taxon>
        <taxon>Clostridia</taxon>
        <taxon>Eubacteriales</taxon>
        <taxon>Desulfitobacteriaceae</taxon>
        <taxon>Desulfosporosinus</taxon>
    </lineage>
</organism>
<sequence>MLKDNPNKIWVVARPYQANNPEYSQYNDVAEALSDFDDWTQDRENIAGCEVLFRGITLMESSSGKVRGALCEQYHPDCSVRNKLPNPEEIVNCEECITRLMIDHVE</sequence>
<dbReference type="RefSeq" id="WP_014826936.1">
    <property type="nucleotide sequence ID" value="NC_018068.1"/>
</dbReference>
<dbReference type="HOGENOM" id="CLU_2232233_0_0_9"/>
<name>I4D556_DESAJ</name>
<evidence type="ECO:0000313" key="1">
    <source>
        <dbReference type="EMBL" id="AFM40930.1"/>
    </source>
</evidence>
<dbReference type="Proteomes" id="UP000002892">
    <property type="component" value="Chromosome"/>
</dbReference>
<gene>
    <name evidence="1" type="ordered locus">Desaci_1953</name>
</gene>
<accession>I4D556</accession>